<dbReference type="AlphaFoldDB" id="A0A938BP34"/>
<feature type="non-terminal residue" evidence="2">
    <location>
        <position position="1"/>
    </location>
</feature>
<proteinExistence type="predicted"/>
<evidence type="ECO:0000256" key="1">
    <source>
        <dbReference type="SAM" id="MobiDB-lite"/>
    </source>
</evidence>
<reference evidence="2 3" key="1">
    <citation type="submission" date="2019-03" db="EMBL/GenBank/DDBJ databases">
        <title>Lake Tanganyika Metagenome-Assembled Genomes (MAGs).</title>
        <authorList>
            <person name="Tran P."/>
        </authorList>
    </citation>
    <scope>NUCLEOTIDE SEQUENCE [LARGE SCALE GENOMIC DNA]</scope>
    <source>
        <strain evidence="2">K_DeepCast_65m_m2_236</strain>
    </source>
</reference>
<dbReference type="EMBL" id="VGJX01000711">
    <property type="protein sequence ID" value="MBM3275764.1"/>
    <property type="molecule type" value="Genomic_DNA"/>
</dbReference>
<sequence length="132" mass="13761">AAPTAEPTAAPTPEPTPAPTAAPTATPAPTPAPTVTPAPGPTLPSYLSASVSKQWNTGILMFKKAHIEIQAFNDSFFYSGRAVLQVSFTLSGKIVETKEALITLSPAEIRTYTFDATKNSDGSSMVLLPAPF</sequence>
<gene>
    <name evidence="2" type="ORF">FJZ00_11465</name>
</gene>
<dbReference type="Proteomes" id="UP000703893">
    <property type="component" value="Unassembled WGS sequence"/>
</dbReference>
<accession>A0A938BP34</accession>
<name>A0A938BP34_9BACT</name>
<comment type="caution">
    <text evidence="2">The sequence shown here is derived from an EMBL/GenBank/DDBJ whole genome shotgun (WGS) entry which is preliminary data.</text>
</comment>
<feature type="compositionally biased region" description="Pro residues" evidence="1">
    <location>
        <begin position="10"/>
        <end position="42"/>
    </location>
</feature>
<evidence type="ECO:0000313" key="2">
    <source>
        <dbReference type="EMBL" id="MBM3275764.1"/>
    </source>
</evidence>
<evidence type="ECO:0000313" key="3">
    <source>
        <dbReference type="Proteomes" id="UP000703893"/>
    </source>
</evidence>
<protein>
    <submittedName>
        <fullName evidence="2">Uncharacterized protein</fullName>
    </submittedName>
</protein>
<feature type="region of interest" description="Disordered" evidence="1">
    <location>
        <begin position="1"/>
        <end position="43"/>
    </location>
</feature>
<organism evidence="2 3">
    <name type="scientific">Candidatus Tanganyikabacteria bacterium</name>
    <dbReference type="NCBI Taxonomy" id="2961651"/>
    <lineage>
        <taxon>Bacteria</taxon>
        <taxon>Bacillati</taxon>
        <taxon>Candidatus Sericytochromatia</taxon>
        <taxon>Candidatus Tanganyikabacteria</taxon>
    </lineage>
</organism>